<proteinExistence type="predicted"/>
<keyword evidence="1" id="KW-0732">Signal</keyword>
<dbReference type="InterPro" id="IPR024006">
    <property type="entry name" value="Alt_signal_exp_actinobact"/>
</dbReference>
<dbReference type="NCBIfam" id="TIGR04089">
    <property type="entry name" value="exp_by_SipW_III"/>
    <property type="match status" value="1"/>
</dbReference>
<organism evidence="2">
    <name type="scientific">Rhodococcus hoagii (strain 103S)</name>
    <name type="common">Rhodococcus equi</name>
    <dbReference type="NCBI Taxonomy" id="685727"/>
    <lineage>
        <taxon>Bacteria</taxon>
        <taxon>Bacillati</taxon>
        <taxon>Actinomycetota</taxon>
        <taxon>Actinomycetes</taxon>
        <taxon>Mycobacteriales</taxon>
        <taxon>Nocardiaceae</taxon>
        <taxon>Prescottella</taxon>
    </lineage>
</organism>
<evidence type="ECO:0000313" key="2">
    <source>
        <dbReference type="EMBL" id="CBH47069.1"/>
    </source>
</evidence>
<sequence length="173" mass="16939">MNKKTKGAIAAGAAAALLAGGAGTFALWSDTETVTGGTINSGTLEFVGTTAAGTWYDGATAISDIANYRIVPGKTLTYKASPTIHAEGNNLSAKVTASAGADATGALLPHLTIGTPTVTGTGVGAGGVITPQAANQTVEVSVPVTFKSDVTGTTGQGAQAVLSTITLTLEQTS</sequence>
<feature type="signal peptide" evidence="1">
    <location>
        <begin position="1"/>
        <end position="26"/>
    </location>
</feature>
<dbReference type="RefSeq" id="WP_013415032.1">
    <property type="nucleotide sequence ID" value="NC_014659.1"/>
</dbReference>
<dbReference type="EMBL" id="FN563149">
    <property type="protein sequence ID" value="CBH47069.1"/>
    <property type="molecule type" value="Genomic_DNA"/>
</dbReference>
<gene>
    <name evidence="2" type="ordered locus">REQ_09640</name>
</gene>
<evidence type="ECO:0000313" key="3">
    <source>
        <dbReference type="Proteomes" id="UP000006892"/>
    </source>
</evidence>
<evidence type="ECO:0000256" key="1">
    <source>
        <dbReference type="SAM" id="SignalP"/>
    </source>
</evidence>
<reference evidence="2" key="1">
    <citation type="journal article" date="2010" name="PLoS Genet.">
        <title>The genome of a pathogenic rhodococcus: cooptive virulence underpinned by key gene acquisitions.</title>
        <authorList>
            <person name="Letek M."/>
            <person name="Gonzalez P."/>
            <person name="Macarthur I."/>
            <person name="Rodriguez H."/>
            <person name="Freeman T.C."/>
            <person name="Valero-Rello A."/>
            <person name="Blanco M."/>
            <person name="Buckley T."/>
            <person name="Cherevach I."/>
            <person name="Fahey R."/>
            <person name="Hapeshi A."/>
            <person name="Holdstock J."/>
            <person name="Leadon D."/>
            <person name="Navas J."/>
            <person name="Ocampo A."/>
            <person name="Quail M.A."/>
            <person name="Sanders M."/>
            <person name="Scortti M.M."/>
            <person name="Prescott J.F."/>
            <person name="Fogarty U."/>
            <person name="Meijer W.G."/>
            <person name="Parkhill J."/>
            <person name="Bentley S.D."/>
            <person name="Vazquez-Boland J.A."/>
        </authorList>
    </citation>
    <scope>NUCLEOTIDE SEQUENCE [LARGE SCALE GENOMIC DNA]</scope>
    <source>
        <strain evidence="2 3">103S</strain>
    </source>
</reference>
<dbReference type="InterPro" id="IPR023833">
    <property type="entry name" value="Signal_pept_SipW-depend-type"/>
</dbReference>
<dbReference type="AlphaFoldDB" id="A0A3S5Y3G1"/>
<protein>
    <submittedName>
        <fullName evidence="2">Secreted protein</fullName>
    </submittedName>
</protein>
<feature type="chain" id="PRO_5038895590" evidence="1">
    <location>
        <begin position="27"/>
        <end position="173"/>
    </location>
</feature>
<dbReference type="KEGG" id="req:REQ_09640"/>
<accession>A0A3S5Y3G1</accession>
<name>A0A3S5Y3G1_RHOH1</name>
<dbReference type="Proteomes" id="UP001154400">
    <property type="component" value="Chromosome"/>
</dbReference>
<dbReference type="NCBIfam" id="TIGR04088">
    <property type="entry name" value="cognate_SipW"/>
    <property type="match status" value="1"/>
</dbReference>